<dbReference type="PROSITE" id="PS50096">
    <property type="entry name" value="IQ"/>
    <property type="match status" value="1"/>
</dbReference>
<feature type="region of interest" description="Disordered" evidence="10">
    <location>
        <begin position="697"/>
        <end position="838"/>
    </location>
</feature>
<dbReference type="Proteomes" id="UP000722791">
    <property type="component" value="Unassembled WGS sequence"/>
</dbReference>
<dbReference type="InterPro" id="IPR011990">
    <property type="entry name" value="TPR-like_helical_dom_sf"/>
</dbReference>
<keyword evidence="13" id="KW-1185">Reference proteome</keyword>
<sequence>MSDIGTKEETKEFRGVSLRFLSDFAAKVPTDLTTAEIVAQFIAPQCRTTHPQPFLDLISPKYVGPAQHYIIHAWSCCFLSDLVVPLLQHFIGDPNSDPVKRANALASTFVWIDCFSNPVQHSEEGEAPGAAATTANADVIDATTSGGSGGSSAGPSSTKGATDLCRRLQDLANRRGAVAGALQQCSSAVLLLDSAAAALSRTWCLYELVQALTLRGPKFLHVPVFDFTLDIVYSTLRSVNLPASEAHSPFDRRELLSALALQFKEEAEAADSASGGNPLRRSARLSGALGVATRRIISGIEDALVSEAQQLIQAGVRSGPRYLSCLRKAAEALRLGKAPLAEALALAAVKEHVKALGHSDVKTLTSLSNLALLRKGQGRAAEAEELLRKVLAGRQSALGRDHPDTAASCDQLAWLLQDTGNLEEAAALYREALDISRRALGEDHPDTASSCNNLAGVLQSLGRLDEAEPLLKTSLDVTKRTLGERHPHTATNYNNLGVLYRSRGDVRAARENFEAAYHITVAVLGVEHADTATATSNLALAMMAEGRLKEAEELLRQGLEDSEVYLGRSHDSVRQMLAALASVLKEQGRTEEAEEVFQLALPEPLPYPRSRPSESAEAQQVTAVAGAAAAEVVEAATAAGGAEAMEHLSPPPPLPAGPDNEANNPTEPVPPQSPPLPVVASSREPRRCIVVPVYIPAPRGMQSPGTAREAQEQEPLSPGGLVGEWIPGGGDGGGGPSQLLSSPPPSPPPAQRQEGDRLSDGPGATTSEHDAAGHAAVTAAPPPPPQPGESIMQTESELSRRKQKQQEGQQKPAEASGGDDSGNGNIRHSEQQRAEAAVRIQAYHRGCLARRKVADMRRKATRPATPSPVEPGVVAAMAGLAAAAAALPPLALPNSPTSPLPRTGGDAAPTLTPSSLSLAPTPTVPSLPPTPPSANSALSRRPPSRNVAIVNAREALKRSCGGGGGTALSPPPPPPLLMSYSGRTAAVVAKAGSDASLVSHPLSPSDPSPQCAGTVHDFFRSIDAAAVRSAAGPVAATAAHGGGSQILSNVSSYNNNTNGLRGAISLPPSLSMRSAHLSDSQGSLESGLPPSPMPMPLSGALGLLPPPWVGAAAAAVPAATPRVDDLMDLHADMLGSALGQLRLMKARDKVVKSSLDSRASLQMKLEFIRLAVEQAVEAIGNPQALLTSPKPPPPPPLQQYGSSGAVPVSQVIRRTASALLPSATSETKLRSSCIGSDGDAGGRGANSCGSSDSGKETSLAMLHPSVGNGGGLRRTSRSSSGNGDGGSGAQHAAPHGPEVRAPVPPSPPSSLTSSGRHLESLLSAPAATPGAVPLRGSVREGDVQALMAELTDLRALLFTTSSALSAAQRGLNQERASRKVMSAEIEELQRRLSAAMGGSSGAPMGPQQLTSGSKTATATMAARPPSARTAGTALSPTAPVPGPFAAMVNPGSSNGSSGGGPRTSGGRVSGAVRPISAWKRHTTEREQVGATAALPTKT</sequence>
<evidence type="ECO:0000256" key="2">
    <source>
        <dbReference type="ARBA" id="ARBA00009622"/>
    </source>
</evidence>
<organism evidence="11 13">
    <name type="scientific">Volvox reticuliferus</name>
    <dbReference type="NCBI Taxonomy" id="1737510"/>
    <lineage>
        <taxon>Eukaryota</taxon>
        <taxon>Viridiplantae</taxon>
        <taxon>Chlorophyta</taxon>
        <taxon>core chlorophytes</taxon>
        <taxon>Chlorophyceae</taxon>
        <taxon>CS clade</taxon>
        <taxon>Chlamydomonadales</taxon>
        <taxon>Volvocaceae</taxon>
        <taxon>Volvox</taxon>
    </lineage>
</organism>
<evidence type="ECO:0000256" key="10">
    <source>
        <dbReference type="SAM" id="MobiDB-lite"/>
    </source>
</evidence>
<feature type="region of interest" description="Disordered" evidence="10">
    <location>
        <begin position="641"/>
        <end position="681"/>
    </location>
</feature>
<dbReference type="SUPFAM" id="SSF48452">
    <property type="entry name" value="TPR-like"/>
    <property type="match status" value="3"/>
</dbReference>
<dbReference type="PANTHER" id="PTHR45783">
    <property type="entry name" value="KINESIN LIGHT CHAIN"/>
    <property type="match status" value="1"/>
</dbReference>
<proteinExistence type="inferred from homology"/>
<evidence type="ECO:0000313" key="11">
    <source>
        <dbReference type="EMBL" id="GIL87041.1"/>
    </source>
</evidence>
<dbReference type="PANTHER" id="PTHR45783:SF3">
    <property type="entry name" value="KINESIN LIGHT CHAIN"/>
    <property type="match status" value="1"/>
</dbReference>
<evidence type="ECO:0000313" key="13">
    <source>
        <dbReference type="Proteomes" id="UP000747110"/>
    </source>
</evidence>
<feature type="region of interest" description="Disordered" evidence="10">
    <location>
        <begin position="1183"/>
        <end position="1205"/>
    </location>
</feature>
<accession>A0A8J4CRB4</accession>
<evidence type="ECO:0000256" key="5">
    <source>
        <dbReference type="ARBA" id="ARBA00022737"/>
    </source>
</evidence>
<dbReference type="OrthoDB" id="5986190at2759"/>
<feature type="compositionally biased region" description="Polar residues" evidence="10">
    <location>
        <begin position="1407"/>
        <end position="1418"/>
    </location>
</feature>
<comment type="subcellular location">
    <subcellularLocation>
        <location evidence="1">Cytoplasm</location>
        <location evidence="1">Cytoskeleton</location>
    </subcellularLocation>
</comment>
<dbReference type="Gene3D" id="1.25.40.10">
    <property type="entry name" value="Tetratricopeptide repeat domain"/>
    <property type="match status" value="2"/>
</dbReference>
<dbReference type="GO" id="GO:0005871">
    <property type="term" value="C:kinesin complex"/>
    <property type="evidence" value="ECO:0007669"/>
    <property type="project" value="InterPro"/>
</dbReference>
<feature type="compositionally biased region" description="Low complexity" evidence="10">
    <location>
        <begin position="907"/>
        <end position="921"/>
    </location>
</feature>
<dbReference type="CDD" id="cd23767">
    <property type="entry name" value="IQCD"/>
    <property type="match status" value="1"/>
</dbReference>
<evidence type="ECO:0000256" key="3">
    <source>
        <dbReference type="ARBA" id="ARBA00022490"/>
    </source>
</evidence>
<dbReference type="GO" id="GO:0005874">
    <property type="term" value="C:microtubule"/>
    <property type="evidence" value="ECO:0007669"/>
    <property type="project" value="UniProtKB-KW"/>
</dbReference>
<dbReference type="GO" id="GO:0005737">
    <property type="term" value="C:cytoplasm"/>
    <property type="evidence" value="ECO:0007669"/>
    <property type="project" value="TreeGrafter"/>
</dbReference>
<dbReference type="InterPro" id="IPR002151">
    <property type="entry name" value="Kinesin_light"/>
</dbReference>
<feature type="compositionally biased region" description="Low complexity" evidence="10">
    <location>
        <begin position="1395"/>
        <end position="1406"/>
    </location>
</feature>
<evidence type="ECO:0008006" key="14">
    <source>
        <dbReference type="Google" id="ProtNLM"/>
    </source>
</evidence>
<feature type="region of interest" description="Disordered" evidence="10">
    <location>
        <begin position="1222"/>
        <end position="1315"/>
    </location>
</feature>
<evidence type="ECO:0000256" key="7">
    <source>
        <dbReference type="ARBA" id="ARBA00023054"/>
    </source>
</evidence>
<keyword evidence="3" id="KW-0963">Cytoplasm</keyword>
<feature type="compositionally biased region" description="Gly residues" evidence="10">
    <location>
        <begin position="720"/>
        <end position="736"/>
    </location>
</feature>
<dbReference type="Pfam" id="PF13424">
    <property type="entry name" value="TPR_12"/>
    <property type="match status" value="3"/>
</dbReference>
<evidence type="ECO:0000256" key="9">
    <source>
        <dbReference type="ARBA" id="ARBA00023212"/>
    </source>
</evidence>
<feature type="compositionally biased region" description="Pro residues" evidence="10">
    <location>
        <begin position="667"/>
        <end position="677"/>
    </location>
</feature>
<comment type="similarity">
    <text evidence="2">Belongs to the kinesin light chain family.</text>
</comment>
<keyword evidence="8" id="KW-0505">Motor protein</keyword>
<gene>
    <name evidence="11" type="ORF">Vretifemale_15205</name>
    <name evidence="12" type="ORF">Vretimale_14181</name>
</gene>
<feature type="compositionally biased region" description="Pro residues" evidence="10">
    <location>
        <begin position="922"/>
        <end position="932"/>
    </location>
</feature>
<dbReference type="EMBL" id="BNCQ01000035">
    <property type="protein sequence ID" value="GIM10582.1"/>
    <property type="molecule type" value="Genomic_DNA"/>
</dbReference>
<feature type="region of interest" description="Disordered" evidence="10">
    <location>
        <begin position="1072"/>
        <end position="1092"/>
    </location>
</feature>
<evidence type="ECO:0000256" key="4">
    <source>
        <dbReference type="ARBA" id="ARBA00022701"/>
    </source>
</evidence>
<evidence type="ECO:0000256" key="8">
    <source>
        <dbReference type="ARBA" id="ARBA00023175"/>
    </source>
</evidence>
<feature type="region of interest" description="Disordered" evidence="10">
    <location>
        <begin position="603"/>
        <end position="622"/>
    </location>
</feature>
<evidence type="ECO:0000256" key="6">
    <source>
        <dbReference type="ARBA" id="ARBA00022803"/>
    </source>
</evidence>
<feature type="region of interest" description="Disordered" evidence="10">
    <location>
        <begin position="893"/>
        <end position="945"/>
    </location>
</feature>
<keyword evidence="7" id="KW-0175">Coiled coil</keyword>
<dbReference type="Proteomes" id="UP000747110">
    <property type="component" value="Unassembled WGS sequence"/>
</dbReference>
<keyword evidence="5" id="KW-0677">Repeat</keyword>
<dbReference type="GO" id="GO:0019894">
    <property type="term" value="F:kinesin binding"/>
    <property type="evidence" value="ECO:0007669"/>
    <property type="project" value="TreeGrafter"/>
</dbReference>
<keyword evidence="4" id="KW-0493">Microtubule</keyword>
<comment type="caution">
    <text evidence="11">The sequence shown here is derived from an EMBL/GenBank/DDBJ whole genome shotgun (WGS) entry which is preliminary data.</text>
</comment>
<evidence type="ECO:0000256" key="1">
    <source>
        <dbReference type="ARBA" id="ARBA00004245"/>
    </source>
</evidence>
<evidence type="ECO:0000313" key="12">
    <source>
        <dbReference type="EMBL" id="GIM10582.1"/>
    </source>
</evidence>
<keyword evidence="6" id="KW-0802">TPR repeat</keyword>
<keyword evidence="9" id="KW-0206">Cytoskeleton</keyword>
<feature type="region of interest" description="Disordered" evidence="10">
    <location>
        <begin position="1395"/>
        <end position="1498"/>
    </location>
</feature>
<protein>
    <recommendedName>
        <fullName evidence="14">Kinesin light chain</fullName>
    </recommendedName>
</protein>
<reference evidence="11" key="1">
    <citation type="journal article" date="2021" name="Proc. Natl. Acad. Sci. U.S.A.">
        <title>Three genomes in the algal genus Volvox reveal the fate of a haploid sex-determining region after a transition to homothallism.</title>
        <authorList>
            <person name="Yamamoto K."/>
            <person name="Hamaji T."/>
            <person name="Kawai-Toyooka H."/>
            <person name="Matsuzaki R."/>
            <person name="Takahashi F."/>
            <person name="Nishimura Y."/>
            <person name="Kawachi M."/>
            <person name="Noguchi H."/>
            <person name="Minakuchi Y."/>
            <person name="Umen J.G."/>
            <person name="Toyoda A."/>
            <person name="Nozaki H."/>
        </authorList>
    </citation>
    <scope>NUCLEOTIDE SEQUENCE</scope>
    <source>
        <strain evidence="12">NIES-3785</strain>
        <strain evidence="11">NIES-3786</strain>
    </source>
</reference>
<name>A0A8J4CRB4_9CHLO</name>
<dbReference type="InterPro" id="IPR019734">
    <property type="entry name" value="TPR_rpt"/>
</dbReference>
<dbReference type="EMBL" id="BNCP01000038">
    <property type="protein sequence ID" value="GIL87041.1"/>
    <property type="molecule type" value="Genomic_DNA"/>
</dbReference>
<dbReference type="GO" id="GO:0007018">
    <property type="term" value="P:microtubule-based movement"/>
    <property type="evidence" value="ECO:0007669"/>
    <property type="project" value="TreeGrafter"/>
</dbReference>
<dbReference type="SMART" id="SM00028">
    <property type="entry name" value="TPR"/>
    <property type="match status" value="5"/>
</dbReference>